<proteinExistence type="predicted"/>
<keyword evidence="1" id="KW-0732">Signal</keyword>
<gene>
    <name evidence="2" type="ORF">E4K67_15280</name>
</gene>
<dbReference type="OrthoDB" id="1797395at2"/>
<dbReference type="EMBL" id="SPQQ01000005">
    <property type="protein sequence ID" value="TGE37226.1"/>
    <property type="molecule type" value="Genomic_DNA"/>
</dbReference>
<evidence type="ECO:0000313" key="2">
    <source>
        <dbReference type="EMBL" id="TGE37226.1"/>
    </source>
</evidence>
<comment type="caution">
    <text evidence="2">The sequence shown here is derived from an EMBL/GenBank/DDBJ whole genome shotgun (WGS) entry which is preliminary data.</text>
</comment>
<evidence type="ECO:0000256" key="1">
    <source>
        <dbReference type="SAM" id="SignalP"/>
    </source>
</evidence>
<name>A0A4Z0R6D8_9FIRM</name>
<dbReference type="Proteomes" id="UP000298460">
    <property type="component" value="Unassembled WGS sequence"/>
</dbReference>
<feature type="signal peptide" evidence="1">
    <location>
        <begin position="1"/>
        <end position="22"/>
    </location>
</feature>
<sequence>MNKKIKSIVFVALISIATLSLAGCSGQSKDMMNSSNMTQYMTSNPTEMMNVLSSPDSRQSMVKIMGSSQMMPVMVDMLI</sequence>
<dbReference type="RefSeq" id="WP_135548195.1">
    <property type="nucleotide sequence ID" value="NZ_SPQQ01000005.1"/>
</dbReference>
<accession>A0A4Z0R6D8</accession>
<evidence type="ECO:0000313" key="3">
    <source>
        <dbReference type="Proteomes" id="UP000298460"/>
    </source>
</evidence>
<keyword evidence="3" id="KW-1185">Reference proteome</keyword>
<feature type="chain" id="PRO_5039034620" evidence="1">
    <location>
        <begin position="23"/>
        <end position="79"/>
    </location>
</feature>
<dbReference type="AlphaFoldDB" id="A0A4Z0R6D8"/>
<reference evidence="2 3" key="1">
    <citation type="submission" date="2019-03" db="EMBL/GenBank/DDBJ databases">
        <title>Draft Genome Sequence of Desulfosporosinus fructosivorans Strain 63.6F, Isolated from Marine Sediment in the Baltic Sea.</title>
        <authorList>
            <person name="Hausmann B."/>
            <person name="Vandieken V."/>
            <person name="Pjevac P."/>
            <person name="Schreck K."/>
            <person name="Herbold C.W."/>
            <person name="Loy A."/>
        </authorList>
    </citation>
    <scope>NUCLEOTIDE SEQUENCE [LARGE SCALE GENOMIC DNA]</scope>
    <source>
        <strain evidence="2 3">63.6F</strain>
    </source>
</reference>
<protein>
    <submittedName>
        <fullName evidence="2">Uncharacterized protein</fullName>
    </submittedName>
</protein>
<dbReference type="PROSITE" id="PS51257">
    <property type="entry name" value="PROKAR_LIPOPROTEIN"/>
    <property type="match status" value="1"/>
</dbReference>
<organism evidence="2 3">
    <name type="scientific">Desulfosporosinus fructosivorans</name>
    <dbReference type="NCBI Taxonomy" id="2018669"/>
    <lineage>
        <taxon>Bacteria</taxon>
        <taxon>Bacillati</taxon>
        <taxon>Bacillota</taxon>
        <taxon>Clostridia</taxon>
        <taxon>Eubacteriales</taxon>
        <taxon>Desulfitobacteriaceae</taxon>
        <taxon>Desulfosporosinus</taxon>
    </lineage>
</organism>